<protein>
    <recommendedName>
        <fullName evidence="6">Histidinol-phosphate aminotransferase</fullName>
        <ecNumber evidence="6">2.6.1.9</ecNumber>
    </recommendedName>
    <alternativeName>
        <fullName evidence="6">Imidazole acetol-phosphate transaminase</fullName>
    </alternativeName>
</protein>
<dbReference type="PROSITE" id="PS00599">
    <property type="entry name" value="AA_TRANSFER_CLASS_2"/>
    <property type="match status" value="1"/>
</dbReference>
<dbReference type="GO" id="GO:0004400">
    <property type="term" value="F:histidinol-phosphate transaminase activity"/>
    <property type="evidence" value="ECO:0007669"/>
    <property type="project" value="UniProtKB-UniRule"/>
</dbReference>
<gene>
    <name evidence="8" type="primary">pat_2</name>
    <name evidence="6" type="synonym">hisC</name>
    <name evidence="8" type="ORF">Prubr_63390</name>
</gene>
<dbReference type="NCBIfam" id="NF002878">
    <property type="entry name" value="PRK03321.1"/>
    <property type="match status" value="1"/>
</dbReference>
<keyword evidence="9" id="KW-1185">Reference proteome</keyword>
<dbReference type="Gene3D" id="3.40.640.10">
    <property type="entry name" value="Type I PLP-dependent aspartate aminotransferase-like (Major domain)"/>
    <property type="match status" value="1"/>
</dbReference>
<dbReference type="RefSeq" id="WP_212818523.1">
    <property type="nucleotide sequence ID" value="NZ_AP023359.1"/>
</dbReference>
<dbReference type="Pfam" id="PF00155">
    <property type="entry name" value="Aminotran_1_2"/>
    <property type="match status" value="1"/>
</dbReference>
<dbReference type="UniPathway" id="UPA00031">
    <property type="reaction ID" value="UER00012"/>
</dbReference>
<sequence>MTAPLLRAVLDDLPGYQPAAGLYGGAATMRPLSANESPHAPLPGIREVVTAAGATINRYPDPDCCELTAALARVHDVDPGRVLVGGGSVALLQLLLHAVAEPGAEVLYAWRSFEIYPVMADLAGVTSVRVPLDGDDHDLAAMAARITAATRMVIVCSPNNPTGTVVGDSELRAFLDRVPPTCLVALDEAYHEYVRAPGAADGRALCDAYPNVVVLRTFSKAYGLAGLRVGYLLGAPGVVDRLRRATLPYSVNAVAQLAALAALGLAKELLRRVDATVAERTRVRDALLAAGWRVPDGQGNFLWLQLGEDASAFGTWCAKRDIAVRAFAGDGVRVSIGSVEDDDAFLAACAEWRSSTMGVKT</sequence>
<keyword evidence="5 6" id="KW-0663">Pyridoxal phosphate</keyword>
<name>A0A810NBU6_9ACTN</name>
<dbReference type="AlphaFoldDB" id="A0A810NBU6"/>
<dbReference type="InterPro" id="IPR001917">
    <property type="entry name" value="Aminotrans_II_pyridoxalP_BS"/>
</dbReference>
<dbReference type="Proteomes" id="UP000680866">
    <property type="component" value="Chromosome"/>
</dbReference>
<feature type="domain" description="Aminotransferase class I/classII large" evidence="7">
    <location>
        <begin position="31"/>
        <end position="336"/>
    </location>
</feature>
<evidence type="ECO:0000313" key="9">
    <source>
        <dbReference type="Proteomes" id="UP000680866"/>
    </source>
</evidence>
<dbReference type="InterPro" id="IPR004839">
    <property type="entry name" value="Aminotransferase_I/II_large"/>
</dbReference>
<accession>A0A810NBU6</accession>
<evidence type="ECO:0000256" key="6">
    <source>
        <dbReference type="HAMAP-Rule" id="MF_01023"/>
    </source>
</evidence>
<dbReference type="HAMAP" id="MF_01023">
    <property type="entry name" value="HisC_aminotrans_2"/>
    <property type="match status" value="1"/>
</dbReference>
<keyword evidence="3 6" id="KW-0032">Aminotransferase</keyword>
<evidence type="ECO:0000256" key="3">
    <source>
        <dbReference type="ARBA" id="ARBA00022576"/>
    </source>
</evidence>
<dbReference type="GO" id="GO:0030170">
    <property type="term" value="F:pyridoxal phosphate binding"/>
    <property type="evidence" value="ECO:0007669"/>
    <property type="project" value="InterPro"/>
</dbReference>
<keyword evidence="6" id="KW-0028">Amino-acid biosynthesis</keyword>
<dbReference type="PANTHER" id="PTHR43643:SF3">
    <property type="entry name" value="HISTIDINOL-PHOSPHATE AMINOTRANSFERASE"/>
    <property type="match status" value="1"/>
</dbReference>
<dbReference type="InterPro" id="IPR015421">
    <property type="entry name" value="PyrdxlP-dep_Trfase_major"/>
</dbReference>
<dbReference type="InterPro" id="IPR024892">
    <property type="entry name" value="ArAT"/>
</dbReference>
<dbReference type="SUPFAM" id="SSF53383">
    <property type="entry name" value="PLP-dependent transferases"/>
    <property type="match status" value="1"/>
</dbReference>
<comment type="pathway">
    <text evidence="6">Amino-acid biosynthesis; L-histidine biosynthesis; L-histidine from 5-phospho-alpha-D-ribose 1-diphosphate: step 7/9.</text>
</comment>
<keyword evidence="4 6" id="KW-0808">Transferase</keyword>
<evidence type="ECO:0000256" key="2">
    <source>
        <dbReference type="ARBA" id="ARBA00011738"/>
    </source>
</evidence>
<comment type="subunit">
    <text evidence="2 6">Homodimer.</text>
</comment>
<evidence type="ECO:0000313" key="8">
    <source>
        <dbReference type="EMBL" id="BCJ69318.1"/>
    </source>
</evidence>
<dbReference type="Gene3D" id="3.90.1150.10">
    <property type="entry name" value="Aspartate Aminotransferase, domain 1"/>
    <property type="match status" value="1"/>
</dbReference>
<dbReference type="GO" id="GO:0000105">
    <property type="term" value="P:L-histidine biosynthetic process"/>
    <property type="evidence" value="ECO:0007669"/>
    <property type="project" value="UniProtKB-UniRule"/>
</dbReference>
<evidence type="ECO:0000256" key="4">
    <source>
        <dbReference type="ARBA" id="ARBA00022679"/>
    </source>
</evidence>
<dbReference type="InterPro" id="IPR050106">
    <property type="entry name" value="HistidinolP_aminotransfase"/>
</dbReference>
<comment type="similarity">
    <text evidence="6">Belongs to the class-II pyridoxal-phosphate-dependent aminotransferase family. Histidinol-phosphate aminotransferase subfamily.</text>
</comment>
<dbReference type="InterPro" id="IPR015424">
    <property type="entry name" value="PyrdxlP-dep_Trfase"/>
</dbReference>
<evidence type="ECO:0000259" key="7">
    <source>
        <dbReference type="Pfam" id="PF00155"/>
    </source>
</evidence>
<proteinExistence type="inferred from homology"/>
<evidence type="ECO:0000256" key="5">
    <source>
        <dbReference type="ARBA" id="ARBA00022898"/>
    </source>
</evidence>
<dbReference type="InterPro" id="IPR015422">
    <property type="entry name" value="PyrdxlP-dep_Trfase_small"/>
</dbReference>
<keyword evidence="6" id="KW-0368">Histidine biosynthesis</keyword>
<evidence type="ECO:0000256" key="1">
    <source>
        <dbReference type="ARBA" id="ARBA00001933"/>
    </source>
</evidence>
<dbReference type="PANTHER" id="PTHR43643">
    <property type="entry name" value="HISTIDINOL-PHOSPHATE AMINOTRANSFERASE 2"/>
    <property type="match status" value="1"/>
</dbReference>
<dbReference type="CDD" id="cd00609">
    <property type="entry name" value="AAT_like"/>
    <property type="match status" value="1"/>
</dbReference>
<dbReference type="KEGG" id="pry:Prubr_63390"/>
<comment type="catalytic activity">
    <reaction evidence="6">
        <text>L-histidinol phosphate + 2-oxoglutarate = 3-(imidazol-4-yl)-2-oxopropyl phosphate + L-glutamate</text>
        <dbReference type="Rhea" id="RHEA:23744"/>
        <dbReference type="ChEBI" id="CHEBI:16810"/>
        <dbReference type="ChEBI" id="CHEBI:29985"/>
        <dbReference type="ChEBI" id="CHEBI:57766"/>
        <dbReference type="ChEBI" id="CHEBI:57980"/>
        <dbReference type="EC" id="2.6.1.9"/>
    </reaction>
</comment>
<dbReference type="EC" id="2.6.1.9" evidence="6"/>
<feature type="modified residue" description="N6-(pyridoxal phosphate)lysine" evidence="6">
    <location>
        <position position="220"/>
    </location>
</feature>
<dbReference type="EMBL" id="AP023359">
    <property type="protein sequence ID" value="BCJ69318.1"/>
    <property type="molecule type" value="Genomic_DNA"/>
</dbReference>
<organism evidence="8 9">
    <name type="scientific">Polymorphospora rubra</name>
    <dbReference type="NCBI Taxonomy" id="338584"/>
    <lineage>
        <taxon>Bacteria</taxon>
        <taxon>Bacillati</taxon>
        <taxon>Actinomycetota</taxon>
        <taxon>Actinomycetes</taxon>
        <taxon>Micromonosporales</taxon>
        <taxon>Micromonosporaceae</taxon>
        <taxon>Polymorphospora</taxon>
    </lineage>
</organism>
<dbReference type="InterPro" id="IPR005861">
    <property type="entry name" value="HisP_aminotrans"/>
</dbReference>
<reference evidence="8" key="1">
    <citation type="submission" date="2020-08" db="EMBL/GenBank/DDBJ databases">
        <title>Whole genome shotgun sequence of Polymorphospora rubra NBRC 101157.</title>
        <authorList>
            <person name="Komaki H."/>
            <person name="Tamura T."/>
        </authorList>
    </citation>
    <scope>NUCLEOTIDE SEQUENCE</scope>
    <source>
        <strain evidence="8">NBRC 101157</strain>
    </source>
</reference>
<comment type="cofactor">
    <cofactor evidence="1 6">
        <name>pyridoxal 5'-phosphate</name>
        <dbReference type="ChEBI" id="CHEBI:597326"/>
    </cofactor>
</comment>